<name>A0A6P7U057_9MOLL</name>
<dbReference type="Proteomes" id="UP000515154">
    <property type="component" value="Unplaced"/>
</dbReference>
<proteinExistence type="inferred from homology"/>
<keyword evidence="6" id="KW-0067">ATP-binding</keyword>
<dbReference type="SUPFAM" id="SSF53613">
    <property type="entry name" value="Ribokinase-like"/>
    <property type="match status" value="1"/>
</dbReference>
<evidence type="ECO:0000256" key="5">
    <source>
        <dbReference type="ARBA" id="ARBA00022777"/>
    </source>
</evidence>
<keyword evidence="4" id="KW-0547">Nucleotide-binding</keyword>
<evidence type="ECO:0000256" key="6">
    <source>
        <dbReference type="ARBA" id="ARBA00022840"/>
    </source>
</evidence>
<comment type="similarity">
    <text evidence="1">Belongs to the pyridoxine kinase family.</text>
</comment>
<evidence type="ECO:0000256" key="3">
    <source>
        <dbReference type="ARBA" id="ARBA00022679"/>
    </source>
</evidence>
<organism evidence="8 9">
    <name type="scientific">Octopus sinensis</name>
    <name type="common">East Asian common octopus</name>
    <dbReference type="NCBI Taxonomy" id="2607531"/>
    <lineage>
        <taxon>Eukaryota</taxon>
        <taxon>Metazoa</taxon>
        <taxon>Spiralia</taxon>
        <taxon>Lophotrochozoa</taxon>
        <taxon>Mollusca</taxon>
        <taxon>Cephalopoda</taxon>
        <taxon>Coleoidea</taxon>
        <taxon>Octopodiformes</taxon>
        <taxon>Octopoda</taxon>
        <taxon>Incirrata</taxon>
        <taxon>Octopodidae</taxon>
        <taxon>Octopus</taxon>
    </lineage>
</organism>
<evidence type="ECO:0000313" key="9">
    <source>
        <dbReference type="RefSeq" id="XP_029657418.1"/>
    </source>
</evidence>
<evidence type="ECO:0000256" key="1">
    <source>
        <dbReference type="ARBA" id="ARBA00008805"/>
    </source>
</evidence>
<dbReference type="PANTHER" id="PTHR10534">
    <property type="entry name" value="PYRIDOXAL KINASE"/>
    <property type="match status" value="1"/>
</dbReference>
<sequence>MPAKLLSIQSHVVSGVVGNKAATLPIKMMGITVDEIHTVQFISGKVSGITLSGHELKDIYEALTVNKLSDYSHLLTGYILNRTLRYVPEELLETYIKHILPLADVITPNHFEAE</sequence>
<dbReference type="GO" id="GO:0008478">
    <property type="term" value="F:pyridoxal kinase activity"/>
    <property type="evidence" value="ECO:0007669"/>
    <property type="project" value="UniProtKB-EC"/>
</dbReference>
<dbReference type="Gene3D" id="3.40.1190.20">
    <property type="match status" value="2"/>
</dbReference>
<dbReference type="InterPro" id="IPR029056">
    <property type="entry name" value="Ribokinase-like"/>
</dbReference>
<evidence type="ECO:0000256" key="7">
    <source>
        <dbReference type="ARBA" id="ARBA00032808"/>
    </source>
</evidence>
<evidence type="ECO:0000256" key="4">
    <source>
        <dbReference type="ARBA" id="ARBA00022741"/>
    </source>
</evidence>
<dbReference type="GO" id="GO:0005829">
    <property type="term" value="C:cytosol"/>
    <property type="evidence" value="ECO:0007669"/>
    <property type="project" value="TreeGrafter"/>
</dbReference>
<evidence type="ECO:0000256" key="2">
    <source>
        <dbReference type="ARBA" id="ARBA00012104"/>
    </source>
</evidence>
<gene>
    <name evidence="9" type="primary">LOC115231563</name>
</gene>
<dbReference type="GO" id="GO:0005524">
    <property type="term" value="F:ATP binding"/>
    <property type="evidence" value="ECO:0007669"/>
    <property type="project" value="UniProtKB-KW"/>
</dbReference>
<dbReference type="PANTHER" id="PTHR10534:SF2">
    <property type="entry name" value="PYRIDOXAL KINASE"/>
    <property type="match status" value="1"/>
</dbReference>
<dbReference type="RefSeq" id="XP_029657418.1">
    <property type="nucleotide sequence ID" value="XM_029801558.1"/>
</dbReference>
<evidence type="ECO:0000313" key="8">
    <source>
        <dbReference type="Proteomes" id="UP000515154"/>
    </source>
</evidence>
<accession>A0A6P7U057</accession>
<dbReference type="AlphaFoldDB" id="A0A6P7U057"/>
<keyword evidence="5" id="KW-0418">Kinase</keyword>
<dbReference type="InterPro" id="IPR004625">
    <property type="entry name" value="PyrdxlKinase"/>
</dbReference>
<dbReference type="KEGG" id="osn:115231563"/>
<keyword evidence="8" id="KW-1185">Reference proteome</keyword>
<dbReference type="GO" id="GO:0009443">
    <property type="term" value="P:pyridoxal 5'-phosphate salvage"/>
    <property type="evidence" value="ECO:0007669"/>
    <property type="project" value="InterPro"/>
</dbReference>
<keyword evidence="3" id="KW-0808">Transferase</keyword>
<dbReference type="EC" id="2.7.1.35" evidence="2"/>
<reference evidence="9" key="1">
    <citation type="submission" date="2025-08" db="UniProtKB">
        <authorList>
            <consortium name="RefSeq"/>
        </authorList>
    </citation>
    <scope>IDENTIFICATION</scope>
</reference>
<protein>
    <recommendedName>
        <fullName evidence="2">pyridoxal kinase</fullName>
        <ecNumber evidence="2">2.7.1.35</ecNumber>
    </recommendedName>
    <alternativeName>
        <fullName evidence="7">Pyridoxine kinase</fullName>
    </alternativeName>
</protein>